<dbReference type="PANTHER" id="PTHR11999">
    <property type="entry name" value="GROUP II PYRIDOXAL-5-PHOSPHATE DECARBOXYLASE"/>
    <property type="match status" value="1"/>
</dbReference>
<dbReference type="EMBL" id="JACDUR010000005">
    <property type="protein sequence ID" value="MBA2893845.1"/>
    <property type="molecule type" value="Genomic_DNA"/>
</dbReference>
<organism evidence="8 9">
    <name type="scientific">Nonomuraea soli</name>
    <dbReference type="NCBI Taxonomy" id="1032476"/>
    <lineage>
        <taxon>Bacteria</taxon>
        <taxon>Bacillati</taxon>
        <taxon>Actinomycetota</taxon>
        <taxon>Actinomycetes</taxon>
        <taxon>Streptosporangiales</taxon>
        <taxon>Streptosporangiaceae</taxon>
        <taxon>Nonomuraea</taxon>
    </lineage>
</organism>
<dbReference type="PRINTS" id="PR00800">
    <property type="entry name" value="YHDCRBOXLASE"/>
</dbReference>
<proteinExistence type="inferred from homology"/>
<dbReference type="PANTHER" id="PTHR11999:SF70">
    <property type="entry name" value="MIP05841P"/>
    <property type="match status" value="1"/>
</dbReference>
<evidence type="ECO:0000313" key="9">
    <source>
        <dbReference type="Proteomes" id="UP000530928"/>
    </source>
</evidence>
<feature type="modified residue" description="N6-(pyridoxal phosphate)lysine" evidence="6">
    <location>
        <position position="282"/>
    </location>
</feature>
<dbReference type="GO" id="GO:0004058">
    <property type="term" value="F:aromatic-L-amino-acid decarboxylase activity"/>
    <property type="evidence" value="ECO:0007669"/>
    <property type="project" value="UniProtKB-ARBA"/>
</dbReference>
<dbReference type="Gene3D" id="3.90.1150.170">
    <property type="match status" value="1"/>
</dbReference>
<dbReference type="RefSeq" id="WP_181612604.1">
    <property type="nucleotide sequence ID" value="NZ_BAABAM010000005.1"/>
</dbReference>
<dbReference type="Gene3D" id="3.90.1150.10">
    <property type="entry name" value="Aspartate Aminotransferase, domain 1"/>
    <property type="match status" value="1"/>
</dbReference>
<dbReference type="SUPFAM" id="SSF53383">
    <property type="entry name" value="PLP-dependent transferases"/>
    <property type="match status" value="1"/>
</dbReference>
<dbReference type="InterPro" id="IPR015421">
    <property type="entry name" value="PyrdxlP-dep_Trfase_major"/>
</dbReference>
<dbReference type="InterPro" id="IPR002129">
    <property type="entry name" value="PyrdxlP-dep_de-COase"/>
</dbReference>
<evidence type="ECO:0000256" key="1">
    <source>
        <dbReference type="ARBA" id="ARBA00001933"/>
    </source>
</evidence>
<dbReference type="Proteomes" id="UP000530928">
    <property type="component" value="Unassembled WGS sequence"/>
</dbReference>
<evidence type="ECO:0000313" key="8">
    <source>
        <dbReference type="EMBL" id="MBA2893845.1"/>
    </source>
</evidence>
<dbReference type="InterPro" id="IPR021115">
    <property type="entry name" value="Pyridoxal-P_BS"/>
</dbReference>
<dbReference type="InterPro" id="IPR010977">
    <property type="entry name" value="Aromatic_deC"/>
</dbReference>
<dbReference type="AlphaFoldDB" id="A0A7W0HSB5"/>
<comment type="similarity">
    <text evidence="2 7">Belongs to the group II decarboxylase family.</text>
</comment>
<dbReference type="GO" id="GO:0019752">
    <property type="term" value="P:carboxylic acid metabolic process"/>
    <property type="evidence" value="ECO:0007669"/>
    <property type="project" value="InterPro"/>
</dbReference>
<dbReference type="Pfam" id="PF00282">
    <property type="entry name" value="Pyridoxal_deC"/>
    <property type="match status" value="1"/>
</dbReference>
<gene>
    <name evidence="8" type="ORF">HNR30_005206</name>
</gene>
<evidence type="ECO:0000256" key="3">
    <source>
        <dbReference type="ARBA" id="ARBA00022793"/>
    </source>
</evidence>
<name>A0A7W0HSB5_9ACTN</name>
<keyword evidence="9" id="KW-1185">Reference proteome</keyword>
<protein>
    <submittedName>
        <fullName evidence="8">Glutamate/tyrosine decarboxylase-like PLP-dependent enzyme</fullName>
    </submittedName>
</protein>
<evidence type="ECO:0000256" key="5">
    <source>
        <dbReference type="ARBA" id="ARBA00023239"/>
    </source>
</evidence>
<dbReference type="InterPro" id="IPR015424">
    <property type="entry name" value="PyrdxlP-dep_Trfase"/>
</dbReference>
<keyword evidence="3" id="KW-0210">Decarboxylase</keyword>
<dbReference type="InterPro" id="IPR015422">
    <property type="entry name" value="PyrdxlP-dep_Trfase_small"/>
</dbReference>
<reference evidence="8 9" key="1">
    <citation type="submission" date="2020-07" db="EMBL/GenBank/DDBJ databases">
        <title>Genomic Encyclopedia of Type Strains, Phase IV (KMG-IV): sequencing the most valuable type-strain genomes for metagenomic binning, comparative biology and taxonomic classification.</title>
        <authorList>
            <person name="Goeker M."/>
        </authorList>
    </citation>
    <scope>NUCLEOTIDE SEQUENCE [LARGE SCALE GENOMIC DNA]</scope>
    <source>
        <strain evidence="8 9">DSM 45533</strain>
    </source>
</reference>
<dbReference type="Gene3D" id="3.40.640.10">
    <property type="entry name" value="Type I PLP-dependent aspartate aminotransferase-like (Major domain)"/>
    <property type="match status" value="1"/>
</dbReference>
<comment type="cofactor">
    <cofactor evidence="1 6 7">
        <name>pyridoxal 5'-phosphate</name>
        <dbReference type="ChEBI" id="CHEBI:597326"/>
    </cofactor>
</comment>
<evidence type="ECO:0000256" key="7">
    <source>
        <dbReference type="RuleBase" id="RU000382"/>
    </source>
</evidence>
<dbReference type="GO" id="GO:0030170">
    <property type="term" value="F:pyridoxal phosphate binding"/>
    <property type="evidence" value="ECO:0007669"/>
    <property type="project" value="InterPro"/>
</dbReference>
<keyword evidence="5 7" id="KW-0456">Lyase</keyword>
<accession>A0A7W0HSB5</accession>
<dbReference type="PROSITE" id="PS00392">
    <property type="entry name" value="DDC_GAD_HDC_YDC"/>
    <property type="match status" value="1"/>
</dbReference>
<sequence length="449" mass="48242">MDEFERAARMASAYLERVPDRPVWRPVPDRTWLTEQEMPDRGRPLARLLDDIGEFVLPHPMGNGHPRFFGWVNSPPSQAGVAVAPLAAAFNPSTAGGDQAGVLLERTAVRWLAELVGFPHPPGGGLLTSGASMATIVALSAARRRALPDVRENGLYGRAPLVMYLSEEGHSCLRKAAELLGLGSANLHVVPVDAAYRMDPAALRARIERDLADGARPFLVAASAGTVNTGAVDPLAEIAAVAREHGLWFHVDGAYGALAAVTGDPVFEGMAEADSLALDPHKWLGVPVDCGCVLFRDPALVRDTFSLVPPYLRDDEGDPLGWFSEYGIEQTRPFRALRVWATIAHRGRAGVVELVRRTTGLARTLAGMVEESGDFELMAPVTTSIVAFRYTPADLPGLPAAVQRRGRAFITGTRLGGLAALRACILHPETTEADLAILLDEIRLAAKEL</sequence>
<evidence type="ECO:0000256" key="4">
    <source>
        <dbReference type="ARBA" id="ARBA00022898"/>
    </source>
</evidence>
<evidence type="ECO:0000256" key="2">
    <source>
        <dbReference type="ARBA" id="ARBA00009533"/>
    </source>
</evidence>
<keyword evidence="4 6" id="KW-0663">Pyridoxal phosphate</keyword>
<dbReference type="GO" id="GO:0006520">
    <property type="term" value="P:amino acid metabolic process"/>
    <property type="evidence" value="ECO:0007669"/>
    <property type="project" value="InterPro"/>
</dbReference>
<comment type="caution">
    <text evidence="8">The sequence shown here is derived from an EMBL/GenBank/DDBJ whole genome shotgun (WGS) entry which is preliminary data.</text>
</comment>
<evidence type="ECO:0000256" key="6">
    <source>
        <dbReference type="PIRSR" id="PIRSR602129-50"/>
    </source>
</evidence>